<evidence type="ECO:0000256" key="5">
    <source>
        <dbReference type="ARBA" id="ARBA00023018"/>
    </source>
</evidence>
<keyword evidence="9" id="KW-0675">Receptor</keyword>
<keyword evidence="10" id="KW-0325">Glycoprotein</keyword>
<dbReference type="PANTHER" id="PTHR18945">
    <property type="entry name" value="NEUROTRANSMITTER GATED ION CHANNEL"/>
    <property type="match status" value="1"/>
</dbReference>
<feature type="domain" description="Neurotransmitter-gated ion-channel transmembrane" evidence="17">
    <location>
        <begin position="248"/>
        <end position="369"/>
    </location>
</feature>
<dbReference type="InterPro" id="IPR036719">
    <property type="entry name" value="Neuro-gated_channel_TM_sf"/>
</dbReference>
<evidence type="ECO:0000256" key="13">
    <source>
        <dbReference type="ARBA" id="ARBA00034099"/>
    </source>
</evidence>
<keyword evidence="5" id="KW-0770">Synapse</keyword>
<keyword evidence="12" id="KW-0407">Ion channel</keyword>
<evidence type="ECO:0000256" key="2">
    <source>
        <dbReference type="ARBA" id="ARBA00022475"/>
    </source>
</evidence>
<evidence type="ECO:0000259" key="17">
    <source>
        <dbReference type="Pfam" id="PF02932"/>
    </source>
</evidence>
<feature type="transmembrane region" description="Helical" evidence="14">
    <location>
        <begin position="242"/>
        <end position="264"/>
    </location>
</feature>
<keyword evidence="3 14" id="KW-0812">Transmembrane</keyword>
<evidence type="ECO:0000256" key="4">
    <source>
        <dbReference type="ARBA" id="ARBA00022989"/>
    </source>
</evidence>
<dbReference type="SUPFAM" id="SSF90112">
    <property type="entry name" value="Neurotransmitter-gated ion-channel transmembrane pore"/>
    <property type="match status" value="1"/>
</dbReference>
<evidence type="ECO:0000256" key="1">
    <source>
        <dbReference type="ARBA" id="ARBA00022448"/>
    </source>
</evidence>
<dbReference type="PRINTS" id="PR00254">
    <property type="entry name" value="NICOTINICR"/>
</dbReference>
<evidence type="ECO:0000256" key="8">
    <source>
        <dbReference type="ARBA" id="ARBA00023157"/>
    </source>
</evidence>
<dbReference type="InterPro" id="IPR036734">
    <property type="entry name" value="Neur_chan_lig-bd_sf"/>
</dbReference>
<reference evidence="19" key="1">
    <citation type="submission" date="2025-08" db="UniProtKB">
        <authorList>
            <consortium name="RefSeq"/>
        </authorList>
    </citation>
    <scope>IDENTIFICATION</scope>
    <source>
        <tissue evidence="19">Testes</tissue>
    </source>
</reference>
<feature type="transmembrane region" description="Helical" evidence="14">
    <location>
        <begin position="271"/>
        <end position="287"/>
    </location>
</feature>
<evidence type="ECO:0000256" key="6">
    <source>
        <dbReference type="ARBA" id="ARBA00023065"/>
    </source>
</evidence>
<feature type="signal peptide" evidence="15">
    <location>
        <begin position="1"/>
        <end position="23"/>
    </location>
</feature>
<evidence type="ECO:0000256" key="11">
    <source>
        <dbReference type="ARBA" id="ARBA00023286"/>
    </source>
</evidence>
<evidence type="ECO:0000313" key="19">
    <source>
        <dbReference type="RefSeq" id="XP_002742131.1"/>
    </source>
</evidence>
<evidence type="ECO:0000256" key="12">
    <source>
        <dbReference type="ARBA" id="ARBA00023303"/>
    </source>
</evidence>
<evidence type="ECO:0000256" key="15">
    <source>
        <dbReference type="SAM" id="SignalP"/>
    </source>
</evidence>
<feature type="transmembrane region" description="Helical" evidence="14">
    <location>
        <begin position="307"/>
        <end position="329"/>
    </location>
</feature>
<keyword evidence="15" id="KW-0732">Signal</keyword>
<name>A0ABM0H1I2_SACKO</name>
<dbReference type="InterPro" id="IPR006202">
    <property type="entry name" value="Neur_chan_lig-bd"/>
</dbReference>
<dbReference type="RefSeq" id="XP_002742131.1">
    <property type="nucleotide sequence ID" value="XM_002742085.2"/>
</dbReference>
<keyword evidence="2" id="KW-1003">Cell membrane</keyword>
<protein>
    <submittedName>
        <fullName evidence="19">Neuronal acetylcholine receptor subunit alpha-4-like</fullName>
    </submittedName>
</protein>
<dbReference type="InterPro" id="IPR002394">
    <property type="entry name" value="Nicotinic_acetylcholine_rcpt"/>
</dbReference>
<dbReference type="CDD" id="cd19051">
    <property type="entry name" value="LGIC_TM_cation"/>
    <property type="match status" value="1"/>
</dbReference>
<dbReference type="CDD" id="cd18997">
    <property type="entry name" value="LGIC_ECD_nAChR"/>
    <property type="match status" value="1"/>
</dbReference>
<keyword evidence="1" id="KW-0813">Transport</keyword>
<evidence type="ECO:0000256" key="10">
    <source>
        <dbReference type="ARBA" id="ARBA00023180"/>
    </source>
</evidence>
<feature type="domain" description="Neurotransmitter-gated ion-channel ligand-binding" evidence="16">
    <location>
        <begin position="37"/>
        <end position="238"/>
    </location>
</feature>
<proteinExistence type="predicted"/>
<keyword evidence="6" id="KW-0406">Ion transport</keyword>
<evidence type="ECO:0000256" key="7">
    <source>
        <dbReference type="ARBA" id="ARBA00023136"/>
    </source>
</evidence>
<dbReference type="Proteomes" id="UP000694865">
    <property type="component" value="Unplaced"/>
</dbReference>
<evidence type="ECO:0000256" key="9">
    <source>
        <dbReference type="ARBA" id="ARBA00023170"/>
    </source>
</evidence>
<dbReference type="InterPro" id="IPR006029">
    <property type="entry name" value="Neurotrans-gated_channel_TM"/>
</dbReference>
<evidence type="ECO:0000259" key="16">
    <source>
        <dbReference type="Pfam" id="PF02931"/>
    </source>
</evidence>
<gene>
    <name evidence="19" type="primary">LOC100368057</name>
</gene>
<dbReference type="SUPFAM" id="SSF63712">
    <property type="entry name" value="Nicotinic receptor ligand binding domain-like"/>
    <property type="match status" value="1"/>
</dbReference>
<dbReference type="PRINTS" id="PR00252">
    <property type="entry name" value="NRIONCHANNEL"/>
</dbReference>
<keyword evidence="11" id="KW-1071">Ligand-gated ion channel</keyword>
<dbReference type="InterPro" id="IPR006201">
    <property type="entry name" value="Neur_channel"/>
</dbReference>
<keyword evidence="18" id="KW-1185">Reference proteome</keyword>
<dbReference type="InterPro" id="IPR038050">
    <property type="entry name" value="Neuro_actylchol_rec"/>
</dbReference>
<evidence type="ECO:0000313" key="18">
    <source>
        <dbReference type="Proteomes" id="UP000694865"/>
    </source>
</evidence>
<accession>A0ABM0H1I2</accession>
<comment type="subcellular location">
    <subcellularLocation>
        <location evidence="13">Synaptic cell membrane</location>
        <topology evidence="13">Multi-pass membrane protein</topology>
    </subcellularLocation>
</comment>
<organism evidence="18 19">
    <name type="scientific">Saccoglossus kowalevskii</name>
    <name type="common">Acorn worm</name>
    <dbReference type="NCBI Taxonomy" id="10224"/>
    <lineage>
        <taxon>Eukaryota</taxon>
        <taxon>Metazoa</taxon>
        <taxon>Hemichordata</taxon>
        <taxon>Enteropneusta</taxon>
        <taxon>Harrimaniidae</taxon>
        <taxon>Saccoglossus</taxon>
    </lineage>
</organism>
<keyword evidence="7 14" id="KW-0472">Membrane</keyword>
<evidence type="ECO:0000256" key="3">
    <source>
        <dbReference type="ARBA" id="ARBA00022692"/>
    </source>
</evidence>
<keyword evidence="8" id="KW-1015">Disulfide bond</keyword>
<dbReference type="Gene3D" id="2.70.170.10">
    <property type="entry name" value="Neurotransmitter-gated ion-channel ligand-binding domain"/>
    <property type="match status" value="1"/>
</dbReference>
<evidence type="ECO:0000256" key="14">
    <source>
        <dbReference type="SAM" id="Phobius"/>
    </source>
</evidence>
<keyword evidence="4 14" id="KW-1133">Transmembrane helix</keyword>
<sequence>MFPLRSQMCRGWIVILVVSWTNTLKCVDSSSVGNPYSRLIRNLLDGYDKLALPFNRTTDSISVKFHVCLRHIEEVLDTHQQITLSAYIRQTWYDTYLSWNTTLYENITEIRLPADEIWHPDTVLYNSANGFTDSSNEISVIVSHDGRVVWDYPALLKSNCAFDVTFVPFDQQTCRMFFGSWSYSSDQVTLSGDLAHLDNLHTNDEWKLIDVTMATGMTVPLQGHESVEGVEMTVVLQRCNEFYLMFMLVPFIMIAGISMLVFLLPPDSGEKLSLCITNLLTLVLYYGQLSRMIPMTVEGTFPIIGTYYFSVVCIVSASCVLTILVLNVHYRKHSNNPAPRWVRRLFFGYCGLHRIAWYSIDSSNSNNNDNERRTTQLSEIMSSQCYVVDSSPVISGIEDGSDNKCETSCNTKQEYASVEDNEWEIMARVLDQVFFITLSLLLFLVTLVCGLKFHIHSYP</sequence>
<dbReference type="Pfam" id="PF02932">
    <property type="entry name" value="Neur_chan_memb"/>
    <property type="match status" value="1"/>
</dbReference>
<feature type="chain" id="PRO_5045311280" evidence="15">
    <location>
        <begin position="24"/>
        <end position="459"/>
    </location>
</feature>
<dbReference type="Gene3D" id="1.20.58.390">
    <property type="entry name" value="Neurotransmitter-gated ion-channel transmembrane domain"/>
    <property type="match status" value="1"/>
</dbReference>
<dbReference type="Pfam" id="PF02931">
    <property type="entry name" value="Neur_chan_LBD"/>
    <property type="match status" value="1"/>
</dbReference>
<feature type="transmembrane region" description="Helical" evidence="14">
    <location>
        <begin position="433"/>
        <end position="453"/>
    </location>
</feature>
<dbReference type="GeneID" id="100368057"/>